<dbReference type="Pfam" id="PF01979">
    <property type="entry name" value="Amidohydro_1"/>
    <property type="match status" value="1"/>
</dbReference>
<evidence type="ECO:0000313" key="2">
    <source>
        <dbReference type="EMBL" id="ORX37953.1"/>
    </source>
</evidence>
<dbReference type="InterPro" id="IPR057744">
    <property type="entry name" value="OTAase-like"/>
</dbReference>
<evidence type="ECO:0000313" key="3">
    <source>
        <dbReference type="Proteomes" id="UP000193218"/>
    </source>
</evidence>
<dbReference type="RefSeq" id="XP_021871940.1">
    <property type="nucleotide sequence ID" value="XM_022015648.1"/>
</dbReference>
<reference evidence="2 3" key="1">
    <citation type="submission" date="2017-03" db="EMBL/GenBank/DDBJ databases">
        <title>Widespread Adenine N6-methylation of Active Genes in Fungi.</title>
        <authorList>
            <consortium name="DOE Joint Genome Institute"/>
            <person name="Mondo S.J."/>
            <person name="Dannebaum R.O."/>
            <person name="Kuo R.C."/>
            <person name="Louie K.B."/>
            <person name="Bewick A.J."/>
            <person name="Labutti K."/>
            <person name="Haridas S."/>
            <person name="Kuo A."/>
            <person name="Salamov A."/>
            <person name="Ahrendt S.R."/>
            <person name="Lau R."/>
            <person name="Bowen B.P."/>
            <person name="Lipzen A."/>
            <person name="Sullivan W."/>
            <person name="Andreopoulos W.B."/>
            <person name="Clum A."/>
            <person name="Lindquist E."/>
            <person name="Daum C."/>
            <person name="Northen T.R."/>
            <person name="Ramamoorthy G."/>
            <person name="Schmitz R.J."/>
            <person name="Gryganskyi A."/>
            <person name="Culley D."/>
            <person name="Magnuson J."/>
            <person name="James T.Y."/>
            <person name="O'Malley M.A."/>
            <person name="Stajich J.E."/>
            <person name="Spatafora J.W."/>
            <person name="Visel A."/>
            <person name="Grigoriev I.V."/>
        </authorList>
    </citation>
    <scope>NUCLEOTIDE SEQUENCE [LARGE SCALE GENOMIC DNA]</scope>
    <source>
        <strain evidence="2 3">NRRL Y-17943</strain>
    </source>
</reference>
<organism evidence="2 3">
    <name type="scientific">Kockovaella imperatae</name>
    <dbReference type="NCBI Taxonomy" id="4999"/>
    <lineage>
        <taxon>Eukaryota</taxon>
        <taxon>Fungi</taxon>
        <taxon>Dikarya</taxon>
        <taxon>Basidiomycota</taxon>
        <taxon>Agaricomycotina</taxon>
        <taxon>Tremellomycetes</taxon>
        <taxon>Tremellales</taxon>
        <taxon>Cuniculitremaceae</taxon>
        <taxon>Kockovaella</taxon>
    </lineage>
</organism>
<dbReference type="OrthoDB" id="194468at2759"/>
<name>A0A1Y1UIR4_9TREE</name>
<accession>A0A1Y1UIR4</accession>
<dbReference type="InterPro" id="IPR051781">
    <property type="entry name" value="Metallo-dep_Hydrolase"/>
</dbReference>
<dbReference type="PANTHER" id="PTHR43135">
    <property type="entry name" value="ALPHA-D-RIBOSE 1-METHYLPHOSPHONATE 5-TRIPHOSPHATE DIPHOSPHATASE"/>
    <property type="match status" value="1"/>
</dbReference>
<dbReference type="Proteomes" id="UP000193218">
    <property type="component" value="Unassembled WGS sequence"/>
</dbReference>
<dbReference type="InterPro" id="IPR032466">
    <property type="entry name" value="Metal_Hydrolase"/>
</dbReference>
<keyword evidence="3" id="KW-1185">Reference proteome</keyword>
<dbReference type="InterPro" id="IPR011059">
    <property type="entry name" value="Metal-dep_hydrolase_composite"/>
</dbReference>
<dbReference type="InParanoid" id="A0A1Y1UIR4"/>
<dbReference type="Gene3D" id="2.30.40.10">
    <property type="entry name" value="Urease, subunit C, domain 1"/>
    <property type="match status" value="1"/>
</dbReference>
<dbReference type="Gene3D" id="3.20.20.140">
    <property type="entry name" value="Metal-dependent hydrolases"/>
    <property type="match status" value="1"/>
</dbReference>
<feature type="domain" description="Amidohydrolase-related" evidence="1">
    <location>
        <begin position="113"/>
        <end position="465"/>
    </location>
</feature>
<proteinExistence type="predicted"/>
<dbReference type="SUPFAM" id="SSF51338">
    <property type="entry name" value="Composite domain of metallo-dependent hydrolases"/>
    <property type="match status" value="1"/>
</dbReference>
<sequence length="484" mass="51982">MQKITSALGSFEILDKDESLKSSHKDSPYDWDPPYWLPNPPPKDVDVEATPWIRPPQAAMSIVGVNVIDVENSKVLEKMTVKIKDGNIISIAKSQTKDMQEDGYASVDASGLYMCPGLIDCHTHLTATPGGTAAGGLRPHSETLTALQSTWVLKGMLARGFTTIRDVGGANRHYKDATAQWLIPGPRILQGGPVVSQSGGHGDEGNPDDDIPCCPINPTRASNTVGIVADGYDACLKVARKLMMAGADHIKICSSGGVASLTDKLESSQFTVAEIKAICDTCRMMGGTLVTAHCFTSEGARNAIEGGIGGIEHGNLIDEDTLRLMAKKGIHYTPTLIVCDLLSRPPFNSIIPPVSREKLTHVQKMGFVTLKKAHEVGVNIAYGTDCFSNMQPVQLSEFDLRASVLPSPVVLKHATCNAAKVIKMEGKVGCLKQGSFADFLLLSSNPLEDVTILSKPKEYLQGIVKDGRCVHSRVKGLRVEVSLV</sequence>
<comment type="caution">
    <text evidence="2">The sequence shown here is derived from an EMBL/GenBank/DDBJ whole genome shotgun (WGS) entry which is preliminary data.</text>
</comment>
<dbReference type="PANTHER" id="PTHR43135:SF3">
    <property type="entry name" value="ALPHA-D-RIBOSE 1-METHYLPHOSPHONATE 5-TRIPHOSPHATE DIPHOSPHATASE"/>
    <property type="match status" value="1"/>
</dbReference>
<evidence type="ECO:0000259" key="1">
    <source>
        <dbReference type="Pfam" id="PF01979"/>
    </source>
</evidence>
<dbReference type="CDD" id="cd01299">
    <property type="entry name" value="Met_dep_hydrolase_A"/>
    <property type="match status" value="1"/>
</dbReference>
<dbReference type="GO" id="GO:0016810">
    <property type="term" value="F:hydrolase activity, acting on carbon-nitrogen (but not peptide) bonds"/>
    <property type="evidence" value="ECO:0007669"/>
    <property type="project" value="InterPro"/>
</dbReference>
<dbReference type="GeneID" id="33557457"/>
<dbReference type="AlphaFoldDB" id="A0A1Y1UIR4"/>
<protein>
    <recommendedName>
        <fullName evidence="1">Amidohydrolase-related domain-containing protein</fullName>
    </recommendedName>
</protein>
<dbReference type="SUPFAM" id="SSF51556">
    <property type="entry name" value="Metallo-dependent hydrolases"/>
    <property type="match status" value="1"/>
</dbReference>
<gene>
    <name evidence="2" type="ORF">BD324DRAFT_623941</name>
</gene>
<dbReference type="InterPro" id="IPR006680">
    <property type="entry name" value="Amidohydro-rel"/>
</dbReference>
<dbReference type="STRING" id="4999.A0A1Y1UIR4"/>
<dbReference type="EMBL" id="NBSH01000005">
    <property type="protein sequence ID" value="ORX37953.1"/>
    <property type="molecule type" value="Genomic_DNA"/>
</dbReference>